<dbReference type="STRING" id="562970.Btus_1280"/>
<sequence length="124" mass="14115">MVDDWAGFRQLVEKVGFRVLVACAGEDHYPNISKRKVEVLPEEHALFFVEDKTSRTVHLLKTSPRVIVLAYDWERGYGIKGKGEMTFYPEGPWCAKAREQFAQEGKAVELAEGAIVRLKALFPF</sequence>
<reference evidence="1 2" key="1">
    <citation type="journal article" date="2011" name="Stand. Genomic Sci.">
        <title>Complete genome sequence of the thermophilic, hydrogen-oxidizing Bacillus tusciae type strain (T2) and reclassification in the new genus, Kyrpidia gen. nov. as Kyrpidia tusciae comb. nov. and emendation of the family Alicyclobacillaceae da Costa and Rainey, 2010.</title>
        <authorList>
            <person name="Klenk H.P."/>
            <person name="Lapidus A."/>
            <person name="Chertkov O."/>
            <person name="Copeland A."/>
            <person name="Del Rio T.G."/>
            <person name="Nolan M."/>
            <person name="Lucas S."/>
            <person name="Chen F."/>
            <person name="Tice H."/>
            <person name="Cheng J.F."/>
            <person name="Han C."/>
            <person name="Bruce D."/>
            <person name="Goodwin L."/>
            <person name="Pitluck S."/>
            <person name="Pati A."/>
            <person name="Ivanova N."/>
            <person name="Mavromatis K."/>
            <person name="Daum C."/>
            <person name="Chen A."/>
            <person name="Palaniappan K."/>
            <person name="Chang Y.J."/>
            <person name="Land M."/>
            <person name="Hauser L."/>
            <person name="Jeffries C.D."/>
            <person name="Detter J.C."/>
            <person name="Rohde M."/>
            <person name="Abt B."/>
            <person name="Pukall R."/>
            <person name="Goker M."/>
            <person name="Bristow J."/>
            <person name="Markowitz V."/>
            <person name="Hugenholtz P."/>
            <person name="Eisen J.A."/>
        </authorList>
    </citation>
    <scope>NUCLEOTIDE SEQUENCE [LARGE SCALE GENOMIC DNA]</scope>
    <source>
        <strain evidence="1 2">DSM 2912</strain>
    </source>
</reference>
<dbReference type="EMBL" id="CP002017">
    <property type="protein sequence ID" value="ADG06005.1"/>
    <property type="molecule type" value="Genomic_DNA"/>
</dbReference>
<dbReference type="Gene3D" id="2.30.110.10">
    <property type="entry name" value="Electron Transport, Fmn-binding Protein, Chain A"/>
    <property type="match status" value="1"/>
</dbReference>
<dbReference type="SUPFAM" id="SSF50475">
    <property type="entry name" value="FMN-binding split barrel"/>
    <property type="match status" value="1"/>
</dbReference>
<name>D5WXU6_KYRT2</name>
<evidence type="ECO:0000313" key="2">
    <source>
        <dbReference type="Proteomes" id="UP000002368"/>
    </source>
</evidence>
<accession>D5WXU6</accession>
<gene>
    <name evidence="1" type="ordered locus">Btus_1280</name>
</gene>
<organism evidence="1 2">
    <name type="scientific">Kyrpidia tusciae (strain DSM 2912 / NBRC 15312 / T2)</name>
    <name type="common">Bacillus tusciae</name>
    <dbReference type="NCBI Taxonomy" id="562970"/>
    <lineage>
        <taxon>Bacteria</taxon>
        <taxon>Bacillati</taxon>
        <taxon>Bacillota</taxon>
        <taxon>Bacilli</taxon>
        <taxon>Bacillales</taxon>
        <taxon>Alicyclobacillaceae</taxon>
        <taxon>Kyrpidia</taxon>
    </lineage>
</organism>
<proteinExistence type="predicted"/>
<dbReference type="AlphaFoldDB" id="D5WXU6"/>
<dbReference type="Proteomes" id="UP000002368">
    <property type="component" value="Chromosome"/>
</dbReference>
<keyword evidence="2" id="KW-1185">Reference proteome</keyword>
<dbReference type="KEGG" id="bts:Btus_1280"/>
<dbReference type="InterPro" id="IPR012349">
    <property type="entry name" value="Split_barrel_FMN-bd"/>
</dbReference>
<dbReference type="eggNOG" id="COG3576">
    <property type="taxonomic scope" value="Bacteria"/>
</dbReference>
<dbReference type="RefSeq" id="WP_013075295.1">
    <property type="nucleotide sequence ID" value="NC_014098.1"/>
</dbReference>
<evidence type="ECO:0000313" key="1">
    <source>
        <dbReference type="EMBL" id="ADG06005.1"/>
    </source>
</evidence>
<dbReference type="HOGENOM" id="CLU_2000897_0_0_9"/>
<protein>
    <submittedName>
        <fullName evidence="1">Uncharacterized protein</fullName>
    </submittedName>
</protein>